<dbReference type="Proteomes" id="UP000886890">
    <property type="component" value="Unassembled WGS sequence"/>
</dbReference>
<proteinExistence type="predicted"/>
<feature type="non-terminal residue" evidence="1">
    <location>
        <position position="1"/>
    </location>
</feature>
<reference evidence="1" key="1">
    <citation type="journal article" date="2021" name="PeerJ">
        <title>Extensive microbial diversity within the chicken gut microbiome revealed by metagenomics and culture.</title>
        <authorList>
            <person name="Gilroy R."/>
            <person name="Ravi A."/>
            <person name="Getino M."/>
            <person name="Pursley I."/>
            <person name="Horton D.L."/>
            <person name="Alikhan N.F."/>
            <person name="Baker D."/>
            <person name="Gharbi K."/>
            <person name="Hall N."/>
            <person name="Watson M."/>
            <person name="Adriaenssens E.M."/>
            <person name="Foster-Nyarko E."/>
            <person name="Jarju S."/>
            <person name="Secka A."/>
            <person name="Antonio M."/>
            <person name="Oren A."/>
            <person name="Chaudhuri R.R."/>
            <person name="La Ragione R."/>
            <person name="Hildebrand F."/>
            <person name="Pallen M.J."/>
        </authorList>
    </citation>
    <scope>NUCLEOTIDE SEQUENCE</scope>
    <source>
        <strain evidence="1">CHK183-1962</strain>
    </source>
</reference>
<dbReference type="AlphaFoldDB" id="A0A9D1XE23"/>
<organism evidence="1 2">
    <name type="scientific">Candidatus Fusicatenibacter merdavium</name>
    <dbReference type="NCBI Taxonomy" id="2838600"/>
    <lineage>
        <taxon>Bacteria</taxon>
        <taxon>Bacillati</taxon>
        <taxon>Bacillota</taxon>
        <taxon>Clostridia</taxon>
        <taxon>Lachnospirales</taxon>
        <taxon>Lachnospiraceae</taxon>
        <taxon>Fusicatenibacter</taxon>
    </lineage>
</organism>
<dbReference type="InterPro" id="IPR013320">
    <property type="entry name" value="ConA-like_dom_sf"/>
</dbReference>
<dbReference type="SUPFAM" id="SSF49899">
    <property type="entry name" value="Concanavalin A-like lectins/glucanases"/>
    <property type="match status" value="1"/>
</dbReference>
<name>A0A9D1XE23_9FIRM</name>
<dbReference type="EMBL" id="DXEK01000123">
    <property type="protein sequence ID" value="HIX77377.1"/>
    <property type="molecule type" value="Genomic_DNA"/>
</dbReference>
<reference evidence="1" key="2">
    <citation type="submission" date="2021-04" db="EMBL/GenBank/DDBJ databases">
        <authorList>
            <person name="Gilroy R."/>
        </authorList>
    </citation>
    <scope>NUCLEOTIDE SEQUENCE</scope>
    <source>
        <strain evidence="1">CHK183-1962</strain>
    </source>
</reference>
<protein>
    <submittedName>
        <fullName evidence="1">DUF1349 domain-containing protein</fullName>
    </submittedName>
</protein>
<gene>
    <name evidence="1" type="ORF">H9734_07270</name>
</gene>
<evidence type="ECO:0000313" key="1">
    <source>
        <dbReference type="EMBL" id="HIX77377.1"/>
    </source>
</evidence>
<accession>A0A9D1XE23</accession>
<comment type="caution">
    <text evidence="1">The sequence shown here is derived from an EMBL/GenBank/DDBJ whole genome shotgun (WGS) entry which is preliminary data.</text>
</comment>
<evidence type="ECO:0000313" key="2">
    <source>
        <dbReference type="Proteomes" id="UP000886890"/>
    </source>
</evidence>
<sequence length="123" mass="14107">SSNGLRNLYYYITGRFFTSRALGNTSACPSPPAPLGDLYQKVIKSIWFRLSRREDDFCIENSFDGVNFKQMRICHMFNAKEKISFGIYACSPEYSTFKASFTNMEITECQWSAHDGQAPDEEI</sequence>
<dbReference type="PANTHER" id="PTHR35332:SF2">
    <property type="entry name" value="REGULATION OF ENOLASE PROTEIN 1"/>
    <property type="match status" value="1"/>
</dbReference>
<dbReference type="PANTHER" id="PTHR35332">
    <property type="entry name" value="REGULATION OF ENOLASE PROTEIN 1"/>
    <property type="match status" value="1"/>
</dbReference>
<dbReference type="InterPro" id="IPR009784">
    <property type="entry name" value="DUF1349"/>
</dbReference>
<dbReference type="Gene3D" id="2.60.120.200">
    <property type="match status" value="1"/>
</dbReference>
<dbReference type="Pfam" id="PF07081">
    <property type="entry name" value="DUF1349"/>
    <property type="match status" value="1"/>
</dbReference>